<evidence type="ECO:0000259" key="7">
    <source>
        <dbReference type="PROSITE" id="PS50109"/>
    </source>
</evidence>
<feature type="transmembrane region" description="Helical" evidence="5">
    <location>
        <begin position="41"/>
        <end position="65"/>
    </location>
</feature>
<dbReference type="PANTHER" id="PTHR42878:SF15">
    <property type="entry name" value="BACTERIOPHYTOCHROME"/>
    <property type="match status" value="1"/>
</dbReference>
<protein>
    <recommendedName>
        <fullName evidence="2">histidine kinase</fullName>
        <ecNumber evidence="2">2.7.13.3</ecNumber>
    </recommendedName>
</protein>
<feature type="coiled-coil region" evidence="6">
    <location>
        <begin position="243"/>
        <end position="294"/>
    </location>
</feature>
<dbReference type="EMBL" id="QEQK01000021">
    <property type="protein sequence ID" value="PWN54620.1"/>
    <property type="molecule type" value="Genomic_DNA"/>
</dbReference>
<dbReference type="PANTHER" id="PTHR42878">
    <property type="entry name" value="TWO-COMPONENT HISTIDINE KINASE"/>
    <property type="match status" value="1"/>
</dbReference>
<dbReference type="InterPro" id="IPR005330">
    <property type="entry name" value="MHYT_dom"/>
</dbReference>
<feature type="transmembrane region" description="Helical" evidence="5">
    <location>
        <begin position="106"/>
        <end position="128"/>
    </location>
</feature>
<feature type="transmembrane region" description="Helical" evidence="5">
    <location>
        <begin position="71"/>
        <end position="94"/>
    </location>
</feature>
<dbReference type="GO" id="GO:0000156">
    <property type="term" value="F:phosphorelay response regulator activity"/>
    <property type="evidence" value="ECO:0007669"/>
    <property type="project" value="TreeGrafter"/>
</dbReference>
<keyword evidence="5" id="KW-0472">Membrane</keyword>
<sequence length="512" mass="55002">MEGSYHPGLVALSVLVAMAAGYVALDMAARVADTDGAARRQWLLGGGLVMGLGIWSMHFIGMLAFELPIPVAYDGGLTVLSAVFPIALSVLAIHYGAGRRLTHRKLLVGGFVMGMGICAMHYTGMAAMRMQPAIRYEPSLLAGSMLVAVSASWAALALAFYLRGRTGPGAFLRRGSAAAVMGLAIAGMHYTAMAAARFSEDAVCTVTTALRVDSFVLACAIAVVVLLLILAILAISALDAASAKRVQVIMDRLRETNAALTDEVAQREELTTQLRRSNRELEQLAELAARHLQRPLHALRGFVEVLDDRLGATADADLQELMRRVTTGTGEMQTLIDALVELADISSARVQRDWVPLRRVVTDARLRLAATIGQRNVQLTVGPLPTVLGDTELLARAFFHLIDNAIKFQPVAQPVVEIFAQPLNDGCRVVIADHGIGIPEQHHGGVFELFRRLNPRSYDGAGIGLPVVRRIVYLHGIEIELAEHAEGGLAVCLDWPAELVQSTPGLDPDTPE</sequence>
<dbReference type="PRINTS" id="PR00344">
    <property type="entry name" value="BCTRLSENSOR"/>
</dbReference>
<feature type="transmembrane region" description="Helical" evidence="5">
    <location>
        <begin position="140"/>
        <end position="162"/>
    </location>
</feature>
<keyword evidence="3" id="KW-0808">Transferase</keyword>
<keyword evidence="4" id="KW-0418">Kinase</keyword>
<dbReference type="InterPro" id="IPR036890">
    <property type="entry name" value="HATPase_C_sf"/>
</dbReference>
<dbReference type="Gene3D" id="1.10.287.130">
    <property type="match status" value="1"/>
</dbReference>
<dbReference type="Gene3D" id="3.30.565.10">
    <property type="entry name" value="Histidine kinase-like ATPase, C-terminal domain"/>
    <property type="match status" value="1"/>
</dbReference>
<evidence type="ECO:0000256" key="3">
    <source>
        <dbReference type="ARBA" id="ARBA00022679"/>
    </source>
</evidence>
<dbReference type="GO" id="GO:0016020">
    <property type="term" value="C:membrane"/>
    <property type="evidence" value="ECO:0007669"/>
    <property type="project" value="UniProtKB-UniRule"/>
</dbReference>
<gene>
    <name evidence="9" type="ORF">DEH80_16495</name>
</gene>
<dbReference type="InterPro" id="IPR005467">
    <property type="entry name" value="His_kinase_dom"/>
</dbReference>
<dbReference type="EC" id="2.7.13.3" evidence="2"/>
<evidence type="ECO:0000256" key="2">
    <source>
        <dbReference type="ARBA" id="ARBA00012438"/>
    </source>
</evidence>
<dbReference type="SUPFAM" id="SSF47384">
    <property type="entry name" value="Homodimeric domain of signal transducing histidine kinase"/>
    <property type="match status" value="1"/>
</dbReference>
<keyword evidence="5" id="KW-1133">Transmembrane helix</keyword>
<dbReference type="GO" id="GO:0030295">
    <property type="term" value="F:protein kinase activator activity"/>
    <property type="evidence" value="ECO:0007669"/>
    <property type="project" value="TreeGrafter"/>
</dbReference>
<keyword evidence="10" id="KW-1185">Reference proteome</keyword>
<dbReference type="InterPro" id="IPR003594">
    <property type="entry name" value="HATPase_dom"/>
</dbReference>
<evidence type="ECO:0000256" key="1">
    <source>
        <dbReference type="ARBA" id="ARBA00000085"/>
    </source>
</evidence>
<accession>A0A383XPR6</accession>
<dbReference type="Pfam" id="PF03707">
    <property type="entry name" value="MHYT"/>
    <property type="match status" value="3"/>
</dbReference>
<evidence type="ECO:0000256" key="4">
    <source>
        <dbReference type="ARBA" id="ARBA00022777"/>
    </source>
</evidence>
<comment type="catalytic activity">
    <reaction evidence="1">
        <text>ATP + protein L-histidine = ADP + protein N-phospho-L-histidine.</text>
        <dbReference type="EC" id="2.7.13.3"/>
    </reaction>
</comment>
<feature type="transmembrane region" description="Helical" evidence="5">
    <location>
        <begin position="6"/>
        <end position="29"/>
    </location>
</feature>
<dbReference type="PROSITE" id="PS50109">
    <property type="entry name" value="HIS_KIN"/>
    <property type="match status" value="1"/>
</dbReference>
<dbReference type="InterPro" id="IPR050351">
    <property type="entry name" value="BphY/WalK/GraS-like"/>
</dbReference>
<organism evidence="9 10">
    <name type="scientific">Abyssibacter profundi</name>
    <dbReference type="NCBI Taxonomy" id="2182787"/>
    <lineage>
        <taxon>Bacteria</taxon>
        <taxon>Pseudomonadati</taxon>
        <taxon>Pseudomonadota</taxon>
        <taxon>Gammaproteobacteria</taxon>
        <taxon>Chromatiales</taxon>
        <taxon>Oceanococcaceae</taxon>
        <taxon>Abyssibacter</taxon>
    </lineage>
</organism>
<dbReference type="OrthoDB" id="3763366at2"/>
<dbReference type="PROSITE" id="PS50924">
    <property type="entry name" value="MHYT"/>
    <property type="match status" value="1"/>
</dbReference>
<feature type="domain" description="Histidine kinase" evidence="7">
    <location>
        <begin position="287"/>
        <end position="499"/>
    </location>
</feature>
<dbReference type="Pfam" id="PF02518">
    <property type="entry name" value="HATPase_c"/>
    <property type="match status" value="1"/>
</dbReference>
<feature type="transmembrane region" description="Helical" evidence="5">
    <location>
        <begin position="174"/>
        <end position="195"/>
    </location>
</feature>
<dbReference type="AlphaFoldDB" id="A0A383XPR6"/>
<keyword evidence="6" id="KW-0175">Coiled coil</keyword>
<feature type="transmembrane region" description="Helical" evidence="5">
    <location>
        <begin position="215"/>
        <end position="238"/>
    </location>
</feature>
<evidence type="ECO:0000313" key="10">
    <source>
        <dbReference type="Proteomes" id="UP000251800"/>
    </source>
</evidence>
<reference evidence="9 10" key="1">
    <citation type="submission" date="2018-05" db="EMBL/GenBank/DDBJ databases">
        <title>Abyssibacter profundi OUC007T gen. nov., sp. nov, a marine bacterium isolated from seawater of the Mariana Trench.</title>
        <authorList>
            <person name="Zhou S."/>
        </authorList>
    </citation>
    <scope>NUCLEOTIDE SEQUENCE [LARGE SCALE GENOMIC DNA]</scope>
    <source>
        <strain evidence="9 10">OUC007</strain>
    </source>
</reference>
<evidence type="ECO:0000256" key="5">
    <source>
        <dbReference type="PROSITE-ProRule" id="PRU00244"/>
    </source>
</evidence>
<feature type="domain" description="MHYT" evidence="8">
    <location>
        <begin position="5"/>
        <end position="199"/>
    </location>
</feature>
<dbReference type="InterPro" id="IPR036097">
    <property type="entry name" value="HisK_dim/P_sf"/>
</dbReference>
<dbReference type="GO" id="GO:0007234">
    <property type="term" value="P:osmosensory signaling via phosphorelay pathway"/>
    <property type="evidence" value="ECO:0007669"/>
    <property type="project" value="TreeGrafter"/>
</dbReference>
<evidence type="ECO:0000313" key="9">
    <source>
        <dbReference type="EMBL" id="PWN54620.1"/>
    </source>
</evidence>
<dbReference type="InterPro" id="IPR004358">
    <property type="entry name" value="Sig_transdc_His_kin-like_C"/>
</dbReference>
<dbReference type="GO" id="GO:0000155">
    <property type="term" value="F:phosphorelay sensor kinase activity"/>
    <property type="evidence" value="ECO:0007669"/>
    <property type="project" value="InterPro"/>
</dbReference>
<dbReference type="SMART" id="SM00387">
    <property type="entry name" value="HATPase_c"/>
    <property type="match status" value="1"/>
</dbReference>
<proteinExistence type="predicted"/>
<dbReference type="Proteomes" id="UP000251800">
    <property type="component" value="Unassembled WGS sequence"/>
</dbReference>
<evidence type="ECO:0000259" key="8">
    <source>
        <dbReference type="PROSITE" id="PS50924"/>
    </source>
</evidence>
<name>A0A383XPR6_9GAMM</name>
<comment type="caution">
    <text evidence="9">The sequence shown here is derived from an EMBL/GenBank/DDBJ whole genome shotgun (WGS) entry which is preliminary data.</text>
</comment>
<dbReference type="SUPFAM" id="SSF55874">
    <property type="entry name" value="ATPase domain of HSP90 chaperone/DNA topoisomerase II/histidine kinase"/>
    <property type="match status" value="1"/>
</dbReference>
<evidence type="ECO:0000256" key="6">
    <source>
        <dbReference type="SAM" id="Coils"/>
    </source>
</evidence>
<dbReference type="RefSeq" id="WP_109721625.1">
    <property type="nucleotide sequence ID" value="NZ_QEQK01000021.1"/>
</dbReference>
<keyword evidence="5" id="KW-0812">Transmembrane</keyword>